<name>A0A5Q0UGB3_9ARCH</name>
<dbReference type="PANTHER" id="PTHR21363:SF0">
    <property type="entry name" value="PREPHENATE DEHYDROGENASE [NADP(+)]"/>
    <property type="match status" value="1"/>
</dbReference>
<dbReference type="InterPro" id="IPR046826">
    <property type="entry name" value="PDH_N"/>
</dbReference>
<reference evidence="4" key="1">
    <citation type="submission" date="2019-05" db="EMBL/GenBank/DDBJ databases">
        <title>Candidatus Nanohalobium constans, a novel model system to study the DPANN nano-sized archaea: genomic and physiological characterization of a nanoarchaeon co-cultured with its chitinotrophic host.</title>
        <authorList>
            <person name="La Cono V."/>
            <person name="Arcadi E."/>
            <person name="Crisafi F."/>
            <person name="Denaro R."/>
            <person name="La Spada G."/>
            <person name="Messina E."/>
            <person name="Smedile F."/>
            <person name="Toshchakov S.V."/>
            <person name="Shevchenko M.A."/>
            <person name="Golyshin P.N."/>
            <person name="Golyshina O.V."/>
            <person name="Ferrer M."/>
            <person name="Rohde M."/>
            <person name="Mushegian A."/>
            <person name="Sorokin D.Y."/>
            <person name="Giuliano L."/>
            <person name="Yakimov M.M."/>
        </authorList>
    </citation>
    <scope>NUCLEOTIDE SEQUENCE [LARGE SCALE GENOMIC DNA]</scope>
    <source>
        <strain evidence="4">LC1Nh</strain>
    </source>
</reference>
<dbReference type="InterPro" id="IPR008927">
    <property type="entry name" value="6-PGluconate_DH-like_C_sf"/>
</dbReference>
<sequence>MIDQKIAIVGGTGQFGQHLGERLEENNEIVISGSSVERAKEEAEPHGWGYGEGKEIVKGADIVIISVPIAVTVDVIHEVGPNVSDSALLCDVTSVKQKPVEAMKQYSDEVLGMHPMYAPSNSIKGQKIVMCPEKGKKWSVMEEFWEEHGADLHFTDPKSHDKATSIVQGLMHFSELVMADVIRKSELSTDEMNEYSTPIYQLITDLTARMLNQKAELYGSIQNHNPEIEDVREEVVDSAEELREVIKDDEEFSKKFEELGESFDLEGAQERTDKVIEFLSNDVRDD</sequence>
<evidence type="ECO:0000256" key="1">
    <source>
        <dbReference type="ARBA" id="ARBA00023002"/>
    </source>
</evidence>
<dbReference type="KEGG" id="ncon:LC1Nh_0077"/>
<dbReference type="InterPro" id="IPR046825">
    <property type="entry name" value="PDH_C"/>
</dbReference>
<dbReference type="Proteomes" id="UP000377803">
    <property type="component" value="Chromosome"/>
</dbReference>
<dbReference type="GeneID" id="42364457"/>
<dbReference type="SUPFAM" id="SSF48179">
    <property type="entry name" value="6-phosphogluconate dehydrogenase C-terminal domain-like"/>
    <property type="match status" value="1"/>
</dbReference>
<evidence type="ECO:0000259" key="2">
    <source>
        <dbReference type="PROSITE" id="PS51176"/>
    </source>
</evidence>
<dbReference type="GO" id="GO:0070403">
    <property type="term" value="F:NAD+ binding"/>
    <property type="evidence" value="ECO:0007669"/>
    <property type="project" value="InterPro"/>
</dbReference>
<dbReference type="InterPro" id="IPR003099">
    <property type="entry name" value="Prephen_DH"/>
</dbReference>
<dbReference type="EC" id="1.3.1.12" evidence="3"/>
<dbReference type="Gene3D" id="3.40.50.720">
    <property type="entry name" value="NAD(P)-binding Rossmann-like Domain"/>
    <property type="match status" value="1"/>
</dbReference>
<dbReference type="OrthoDB" id="24743at2157"/>
<dbReference type="GO" id="GO:0004665">
    <property type="term" value="F:prephenate dehydrogenase (NADP+) activity"/>
    <property type="evidence" value="ECO:0007669"/>
    <property type="project" value="InterPro"/>
</dbReference>
<dbReference type="PROSITE" id="PS51176">
    <property type="entry name" value="PDH_ADH"/>
    <property type="match status" value="1"/>
</dbReference>
<proteinExistence type="predicted"/>
<dbReference type="PANTHER" id="PTHR21363">
    <property type="entry name" value="PREPHENATE DEHYDROGENASE"/>
    <property type="match status" value="1"/>
</dbReference>
<evidence type="ECO:0000313" key="3">
    <source>
        <dbReference type="EMBL" id="QGA79985.1"/>
    </source>
</evidence>
<dbReference type="EMBL" id="CP040089">
    <property type="protein sequence ID" value="QGA79985.1"/>
    <property type="molecule type" value="Genomic_DNA"/>
</dbReference>
<dbReference type="SUPFAM" id="SSF51735">
    <property type="entry name" value="NAD(P)-binding Rossmann-fold domains"/>
    <property type="match status" value="1"/>
</dbReference>
<feature type="domain" description="Prephenate/arogenate dehydrogenase" evidence="2">
    <location>
        <begin position="4"/>
        <end position="277"/>
    </location>
</feature>
<dbReference type="AlphaFoldDB" id="A0A5Q0UGB3"/>
<dbReference type="InterPro" id="IPR050812">
    <property type="entry name" value="Preph/Arog_dehydrog"/>
</dbReference>
<gene>
    <name evidence="3" type="primary">tyrA2</name>
    <name evidence="3" type="ORF">LC1Nh_0077</name>
</gene>
<protein>
    <submittedName>
        <fullName evidence="3">Prephenate dehydrogenase</fullName>
        <ecNumber evidence="3">1.3.1.12</ecNumber>
    </submittedName>
</protein>
<dbReference type="Pfam" id="PF02153">
    <property type="entry name" value="PDH_N"/>
    <property type="match status" value="1"/>
</dbReference>
<dbReference type="RefSeq" id="WP_153549723.1">
    <property type="nucleotide sequence ID" value="NZ_CP040089.1"/>
</dbReference>
<dbReference type="GO" id="GO:0008977">
    <property type="term" value="F:prephenate dehydrogenase (NAD+) activity"/>
    <property type="evidence" value="ECO:0007669"/>
    <property type="project" value="UniProtKB-EC"/>
</dbReference>
<dbReference type="Pfam" id="PF20463">
    <property type="entry name" value="PDH_C"/>
    <property type="match status" value="1"/>
</dbReference>
<accession>A0A5Q0UGB3</accession>
<dbReference type="InterPro" id="IPR036291">
    <property type="entry name" value="NAD(P)-bd_dom_sf"/>
</dbReference>
<keyword evidence="1 3" id="KW-0560">Oxidoreductase</keyword>
<organism evidence="3 4">
    <name type="scientific">Candidatus Nanohalobium constans</name>
    <dbReference type="NCBI Taxonomy" id="2565781"/>
    <lineage>
        <taxon>Archaea</taxon>
        <taxon>Candidatus Nanohalarchaeota</taxon>
        <taxon>Candidatus Nanohalobia</taxon>
        <taxon>Candidatus Nanohalobiales</taxon>
        <taxon>Candidatus Nanohalobiaceae</taxon>
        <taxon>Candidatus Nanohalobium</taxon>
    </lineage>
</organism>
<dbReference type="Gene3D" id="1.10.3660.10">
    <property type="entry name" value="6-phosphogluconate dehydrogenase C-terminal like domain"/>
    <property type="match status" value="1"/>
</dbReference>
<evidence type="ECO:0000313" key="4">
    <source>
        <dbReference type="Proteomes" id="UP000377803"/>
    </source>
</evidence>
<keyword evidence="4" id="KW-1185">Reference proteome</keyword>
<dbReference type="GO" id="GO:0006571">
    <property type="term" value="P:tyrosine biosynthetic process"/>
    <property type="evidence" value="ECO:0007669"/>
    <property type="project" value="InterPro"/>
</dbReference>